<dbReference type="CDD" id="cd00609">
    <property type="entry name" value="AAT_like"/>
    <property type="match status" value="1"/>
</dbReference>
<dbReference type="InterPro" id="IPR004839">
    <property type="entry name" value="Aminotransferase_I/II_large"/>
</dbReference>
<keyword evidence="9" id="KW-1185">Reference proteome</keyword>
<dbReference type="EC" id="2.6.1.-" evidence="6"/>
<dbReference type="Gene3D" id="3.90.1150.10">
    <property type="entry name" value="Aspartate Aminotransferase, domain 1"/>
    <property type="match status" value="1"/>
</dbReference>
<proteinExistence type="inferred from homology"/>
<dbReference type="GO" id="GO:0006520">
    <property type="term" value="P:amino acid metabolic process"/>
    <property type="evidence" value="ECO:0007669"/>
    <property type="project" value="InterPro"/>
</dbReference>
<dbReference type="SUPFAM" id="SSF53383">
    <property type="entry name" value="PLP-dependent transferases"/>
    <property type="match status" value="1"/>
</dbReference>
<dbReference type="RefSeq" id="WP_148368408.1">
    <property type="nucleotide sequence ID" value="NZ_VSKM01000002.1"/>
</dbReference>
<keyword evidence="5" id="KW-0663">Pyridoxal phosphate</keyword>
<evidence type="ECO:0000256" key="4">
    <source>
        <dbReference type="ARBA" id="ARBA00022679"/>
    </source>
</evidence>
<evidence type="ECO:0000256" key="1">
    <source>
        <dbReference type="ARBA" id="ARBA00001933"/>
    </source>
</evidence>
<dbReference type="InterPro" id="IPR015422">
    <property type="entry name" value="PyrdxlP-dep_Trfase_small"/>
</dbReference>
<evidence type="ECO:0000256" key="3">
    <source>
        <dbReference type="ARBA" id="ARBA00022576"/>
    </source>
</evidence>
<accession>A0A8H2LEQ5</accession>
<dbReference type="PANTHER" id="PTHR46383:SF1">
    <property type="entry name" value="ASPARTATE AMINOTRANSFERASE"/>
    <property type="match status" value="1"/>
</dbReference>
<name>A0A8H2LEQ5_9FLAO</name>
<comment type="caution">
    <text evidence="8">The sequence shown here is derived from an EMBL/GenBank/DDBJ whole genome shotgun (WGS) entry which is preliminary data.</text>
</comment>
<dbReference type="PANTHER" id="PTHR46383">
    <property type="entry name" value="ASPARTATE AMINOTRANSFERASE"/>
    <property type="match status" value="1"/>
</dbReference>
<reference evidence="8 9" key="1">
    <citation type="submission" date="2019-08" db="EMBL/GenBank/DDBJ databases">
        <title>Genomes of Antarctic Bizionia species.</title>
        <authorList>
            <person name="Bowman J.P."/>
        </authorList>
    </citation>
    <scope>NUCLEOTIDE SEQUENCE [LARGE SCALE GENOMIC DNA]</scope>
    <source>
        <strain evidence="8 9">HFD</strain>
    </source>
</reference>
<evidence type="ECO:0000259" key="7">
    <source>
        <dbReference type="Pfam" id="PF00155"/>
    </source>
</evidence>
<dbReference type="InterPro" id="IPR015424">
    <property type="entry name" value="PyrdxlP-dep_Trfase"/>
</dbReference>
<dbReference type="GO" id="GO:0030170">
    <property type="term" value="F:pyridoxal phosphate binding"/>
    <property type="evidence" value="ECO:0007669"/>
    <property type="project" value="InterPro"/>
</dbReference>
<dbReference type="AlphaFoldDB" id="A0A8H2LEQ5"/>
<evidence type="ECO:0000313" key="8">
    <source>
        <dbReference type="EMBL" id="TYB78052.1"/>
    </source>
</evidence>
<keyword evidence="4 6" id="KW-0808">Transferase</keyword>
<evidence type="ECO:0000313" key="9">
    <source>
        <dbReference type="Proteomes" id="UP000323324"/>
    </source>
</evidence>
<dbReference type="Gene3D" id="3.40.640.10">
    <property type="entry name" value="Type I PLP-dependent aspartate aminotransferase-like (Major domain)"/>
    <property type="match status" value="1"/>
</dbReference>
<dbReference type="GO" id="GO:0008483">
    <property type="term" value="F:transaminase activity"/>
    <property type="evidence" value="ECO:0007669"/>
    <property type="project" value="UniProtKB-KW"/>
</dbReference>
<evidence type="ECO:0000256" key="2">
    <source>
        <dbReference type="ARBA" id="ARBA00007441"/>
    </source>
</evidence>
<dbReference type="InterPro" id="IPR004838">
    <property type="entry name" value="NHTrfase_class1_PyrdxlP-BS"/>
</dbReference>
<comment type="similarity">
    <text evidence="2 6">Belongs to the class-I pyridoxal-phosphate-dependent aminotransferase family.</text>
</comment>
<protein>
    <recommendedName>
        <fullName evidence="6">Aminotransferase</fullName>
        <ecNumber evidence="6">2.6.1.-</ecNumber>
    </recommendedName>
</protein>
<dbReference type="InterPro" id="IPR015421">
    <property type="entry name" value="PyrdxlP-dep_Trfase_major"/>
</dbReference>
<feature type="domain" description="Aminotransferase class I/classII large" evidence="7">
    <location>
        <begin position="32"/>
        <end position="391"/>
    </location>
</feature>
<evidence type="ECO:0000256" key="5">
    <source>
        <dbReference type="ARBA" id="ARBA00022898"/>
    </source>
</evidence>
<organism evidence="8 9">
    <name type="scientific">Bizionia saleffrena</name>
    <dbReference type="NCBI Taxonomy" id="291189"/>
    <lineage>
        <taxon>Bacteria</taxon>
        <taxon>Pseudomonadati</taxon>
        <taxon>Bacteroidota</taxon>
        <taxon>Flavobacteriia</taxon>
        <taxon>Flavobacteriales</taxon>
        <taxon>Flavobacteriaceae</taxon>
        <taxon>Bizionia</taxon>
    </lineage>
</organism>
<dbReference type="FunFam" id="3.40.640.10:FF:000033">
    <property type="entry name" value="Aspartate aminotransferase"/>
    <property type="match status" value="1"/>
</dbReference>
<sequence length="396" mass="43348">MSTQLSERIVNMATSATLAMAAKTRELRAEGKDIIGLSLGEPDFNTPDFIKDAAIQAINDNYNSYTPVDGYVALKEAVITKFKRDNNLTYTLPQIVVSTGAKQSLANIAMVLLDDGDEVILPCPYWVSYGDIVKLAEGTPVEVKTSIDNDFKMTAAQLEAAITPQTKMIWFSSPCNPSGSLYSKKELEALAEVVLKYPNIYVVSDEIYEHINYTGKAHASMAAIPGMFDRTITVNGVSKAFAMTGWRIGYIGAPDWIARACNKMQGQITSGANCIAQRAVITALNAEPSSVKYMIDEFKIRRDLVLDLLNGIEGFKTNIPEGAFYVFPNVSAFFGKTFRGKTINNATDFSLYLLEEALVATVTGDAFGNPDCIRISYAASQEQIIEAIKRIKEVLA</sequence>
<dbReference type="PROSITE" id="PS00105">
    <property type="entry name" value="AA_TRANSFER_CLASS_1"/>
    <property type="match status" value="1"/>
</dbReference>
<dbReference type="Pfam" id="PF00155">
    <property type="entry name" value="Aminotran_1_2"/>
    <property type="match status" value="1"/>
</dbReference>
<dbReference type="InterPro" id="IPR050596">
    <property type="entry name" value="AspAT/PAT-like"/>
</dbReference>
<evidence type="ECO:0000256" key="6">
    <source>
        <dbReference type="RuleBase" id="RU000481"/>
    </source>
</evidence>
<keyword evidence="3 6" id="KW-0032">Aminotransferase</keyword>
<gene>
    <name evidence="8" type="ORF">ES676_02215</name>
</gene>
<dbReference type="EMBL" id="VSKM01000002">
    <property type="protein sequence ID" value="TYB78052.1"/>
    <property type="molecule type" value="Genomic_DNA"/>
</dbReference>
<comment type="cofactor">
    <cofactor evidence="1 6">
        <name>pyridoxal 5'-phosphate</name>
        <dbReference type="ChEBI" id="CHEBI:597326"/>
    </cofactor>
</comment>
<dbReference type="Proteomes" id="UP000323324">
    <property type="component" value="Unassembled WGS sequence"/>
</dbReference>